<dbReference type="GO" id="GO:0016020">
    <property type="term" value="C:membrane"/>
    <property type="evidence" value="ECO:0007669"/>
    <property type="project" value="InterPro"/>
</dbReference>
<dbReference type="InterPro" id="IPR005805">
    <property type="entry name" value="Rieske_Fe-S_prot_C"/>
</dbReference>
<dbReference type="PROSITE" id="PS51296">
    <property type="entry name" value="RIESKE"/>
    <property type="match status" value="1"/>
</dbReference>
<dbReference type="GO" id="GO:0046872">
    <property type="term" value="F:metal ion binding"/>
    <property type="evidence" value="ECO:0007669"/>
    <property type="project" value="UniProtKB-KW"/>
</dbReference>
<dbReference type="InterPro" id="IPR014349">
    <property type="entry name" value="Rieske_Fe-S_prot"/>
</dbReference>
<dbReference type="AlphaFoldDB" id="A0A4R1L9S0"/>
<dbReference type="InterPro" id="IPR017941">
    <property type="entry name" value="Rieske_2Fe-2S"/>
</dbReference>
<dbReference type="Proteomes" id="UP000295210">
    <property type="component" value="Unassembled WGS sequence"/>
</dbReference>
<evidence type="ECO:0000313" key="9">
    <source>
        <dbReference type="EMBL" id="TCK75085.1"/>
    </source>
</evidence>
<organism evidence="9 10">
    <name type="scientific">Acidipila rosea</name>
    <dbReference type="NCBI Taxonomy" id="768535"/>
    <lineage>
        <taxon>Bacteria</taxon>
        <taxon>Pseudomonadati</taxon>
        <taxon>Acidobacteriota</taxon>
        <taxon>Terriglobia</taxon>
        <taxon>Terriglobales</taxon>
        <taxon>Acidobacteriaceae</taxon>
        <taxon>Acidipila</taxon>
    </lineage>
</organism>
<evidence type="ECO:0000256" key="5">
    <source>
        <dbReference type="ARBA" id="ARBA00023157"/>
    </source>
</evidence>
<dbReference type="GO" id="GO:0051537">
    <property type="term" value="F:2 iron, 2 sulfur cluster binding"/>
    <property type="evidence" value="ECO:0007669"/>
    <property type="project" value="UniProtKB-KW"/>
</dbReference>
<dbReference type="EMBL" id="SMGK01000001">
    <property type="protein sequence ID" value="TCK75085.1"/>
    <property type="molecule type" value="Genomic_DNA"/>
</dbReference>
<reference evidence="9 10" key="1">
    <citation type="submission" date="2019-03" db="EMBL/GenBank/DDBJ databases">
        <title>Genomic Encyclopedia of Type Strains, Phase IV (KMG-IV): sequencing the most valuable type-strain genomes for metagenomic binning, comparative biology and taxonomic classification.</title>
        <authorList>
            <person name="Goeker M."/>
        </authorList>
    </citation>
    <scope>NUCLEOTIDE SEQUENCE [LARGE SCALE GENOMIC DNA]</scope>
    <source>
        <strain evidence="9 10">DSM 103428</strain>
    </source>
</reference>
<evidence type="ECO:0000256" key="7">
    <source>
        <dbReference type="SAM" id="Phobius"/>
    </source>
</evidence>
<evidence type="ECO:0000313" key="10">
    <source>
        <dbReference type="Proteomes" id="UP000295210"/>
    </source>
</evidence>
<keyword evidence="4" id="KW-0411">Iron-sulfur</keyword>
<keyword evidence="3" id="KW-0408">Iron</keyword>
<comment type="caution">
    <text evidence="9">The sequence shown here is derived from an EMBL/GenBank/DDBJ whole genome shotgun (WGS) entry which is preliminary data.</text>
</comment>
<dbReference type="Gene3D" id="2.102.10.10">
    <property type="entry name" value="Rieske [2Fe-2S] iron-sulphur domain"/>
    <property type="match status" value="1"/>
</dbReference>
<dbReference type="Pfam" id="PF00355">
    <property type="entry name" value="Rieske"/>
    <property type="match status" value="1"/>
</dbReference>
<evidence type="ECO:0000256" key="4">
    <source>
        <dbReference type="ARBA" id="ARBA00023014"/>
    </source>
</evidence>
<keyword evidence="7" id="KW-0472">Membrane</keyword>
<sequence length="185" mass="20358">MEPVSSGNEKESSKDVIVINRRSFFGTLLGIGTAGMGALLAVPVLRYVLYPLYAKSQQSGWSVVAPVEELANLSQPVMKTIEFRQLDGWREVVSSQSVYVSRNADGQLKVLSAICPHLGCSVSWQKAQNEFVCPCHGGRFAPSGRHVFGPPPRAMDALPHKVENGKLMVHFEYFRSNVPNQEILS</sequence>
<keyword evidence="7" id="KW-1133">Transmembrane helix</keyword>
<dbReference type="PANTHER" id="PTHR10134">
    <property type="entry name" value="CYTOCHROME B-C1 COMPLEX SUBUNIT RIESKE, MITOCHONDRIAL"/>
    <property type="match status" value="1"/>
</dbReference>
<keyword evidence="7" id="KW-0812">Transmembrane</keyword>
<evidence type="ECO:0000256" key="6">
    <source>
        <dbReference type="ARBA" id="ARBA00034078"/>
    </source>
</evidence>
<protein>
    <submittedName>
        <fullName evidence="9">Rieske Fe-S protein</fullName>
    </submittedName>
</protein>
<dbReference type="CDD" id="cd03467">
    <property type="entry name" value="Rieske"/>
    <property type="match status" value="1"/>
</dbReference>
<dbReference type="InterPro" id="IPR036922">
    <property type="entry name" value="Rieske_2Fe-2S_sf"/>
</dbReference>
<evidence type="ECO:0000259" key="8">
    <source>
        <dbReference type="PROSITE" id="PS51296"/>
    </source>
</evidence>
<dbReference type="RefSeq" id="WP_165876563.1">
    <property type="nucleotide sequence ID" value="NZ_SMGK01000001.1"/>
</dbReference>
<dbReference type="PRINTS" id="PR00162">
    <property type="entry name" value="RIESKE"/>
</dbReference>
<feature type="transmembrane region" description="Helical" evidence="7">
    <location>
        <begin position="24"/>
        <end position="49"/>
    </location>
</feature>
<evidence type="ECO:0000256" key="3">
    <source>
        <dbReference type="ARBA" id="ARBA00023004"/>
    </source>
</evidence>
<proteinExistence type="predicted"/>
<gene>
    <name evidence="9" type="ORF">C7378_0065</name>
</gene>
<accession>A0A4R1L9S0</accession>
<evidence type="ECO:0000256" key="1">
    <source>
        <dbReference type="ARBA" id="ARBA00022714"/>
    </source>
</evidence>
<keyword evidence="2" id="KW-0479">Metal-binding</keyword>
<keyword evidence="5" id="KW-1015">Disulfide bond</keyword>
<keyword evidence="10" id="KW-1185">Reference proteome</keyword>
<comment type="cofactor">
    <cofactor evidence="6">
        <name>[2Fe-2S] cluster</name>
        <dbReference type="ChEBI" id="CHEBI:190135"/>
    </cofactor>
</comment>
<name>A0A4R1L9S0_9BACT</name>
<keyword evidence="1" id="KW-0001">2Fe-2S</keyword>
<dbReference type="SUPFAM" id="SSF50022">
    <property type="entry name" value="ISP domain"/>
    <property type="match status" value="1"/>
</dbReference>
<evidence type="ECO:0000256" key="2">
    <source>
        <dbReference type="ARBA" id="ARBA00022723"/>
    </source>
</evidence>
<feature type="domain" description="Rieske" evidence="8">
    <location>
        <begin position="61"/>
        <end position="169"/>
    </location>
</feature>